<dbReference type="FunFam" id="3.40.30.10:FF:000244">
    <property type="entry name" value="Sulfhydryl oxidase"/>
    <property type="match status" value="1"/>
</dbReference>
<keyword evidence="4 11" id="KW-0285">Flavoprotein</keyword>
<dbReference type="GO" id="GO:0016971">
    <property type="term" value="F:flavin-dependent sulfhydryl oxidase activity"/>
    <property type="evidence" value="ECO:0007669"/>
    <property type="project" value="InterPro"/>
</dbReference>
<evidence type="ECO:0000256" key="12">
    <source>
        <dbReference type="SAM" id="SignalP"/>
    </source>
</evidence>
<keyword evidence="8" id="KW-1015">Disulfide bond</keyword>
<keyword evidence="11" id="KW-1133">Transmembrane helix</keyword>
<evidence type="ECO:0000259" key="13">
    <source>
        <dbReference type="PROSITE" id="PS51324"/>
    </source>
</evidence>
<dbReference type="SUPFAM" id="SSF52833">
    <property type="entry name" value="Thioredoxin-like"/>
    <property type="match status" value="1"/>
</dbReference>
<dbReference type="InterPro" id="IPR017905">
    <property type="entry name" value="ERV/ALR_sulphydryl_oxidase"/>
</dbReference>
<comment type="catalytic activity">
    <reaction evidence="11">
        <text>2 R'C(R)SH + O2 = R'C(R)S-S(R)CR' + H2O2</text>
        <dbReference type="Rhea" id="RHEA:17357"/>
        <dbReference type="ChEBI" id="CHEBI:15379"/>
        <dbReference type="ChEBI" id="CHEBI:16240"/>
        <dbReference type="ChEBI" id="CHEBI:16520"/>
        <dbReference type="ChEBI" id="CHEBI:17412"/>
        <dbReference type="EC" id="1.8.3.2"/>
    </reaction>
</comment>
<evidence type="ECO:0000256" key="3">
    <source>
        <dbReference type="ARBA" id="ARBA00022525"/>
    </source>
</evidence>
<keyword evidence="11" id="KW-0472">Membrane</keyword>
<dbReference type="GO" id="GO:0000139">
    <property type="term" value="C:Golgi membrane"/>
    <property type="evidence" value="ECO:0007669"/>
    <property type="project" value="TreeGrafter"/>
</dbReference>
<dbReference type="GO" id="GO:0003756">
    <property type="term" value="F:protein disulfide isomerase activity"/>
    <property type="evidence" value="ECO:0007669"/>
    <property type="project" value="TreeGrafter"/>
</dbReference>
<dbReference type="PROSITE" id="PS51324">
    <property type="entry name" value="ERV_ALR"/>
    <property type="match status" value="1"/>
</dbReference>
<feature type="domain" description="Thioredoxin" evidence="14">
    <location>
        <begin position="13"/>
        <end position="165"/>
    </location>
</feature>
<evidence type="ECO:0000259" key="14">
    <source>
        <dbReference type="PROSITE" id="PS51352"/>
    </source>
</evidence>
<feature type="domain" description="ERV/ALR sulfhydryl oxidase" evidence="13">
    <location>
        <begin position="297"/>
        <end position="399"/>
    </location>
</feature>
<organism evidence="15 16">
    <name type="scientific">Canna indica</name>
    <name type="common">Indian-shot</name>
    <dbReference type="NCBI Taxonomy" id="4628"/>
    <lineage>
        <taxon>Eukaryota</taxon>
        <taxon>Viridiplantae</taxon>
        <taxon>Streptophyta</taxon>
        <taxon>Embryophyta</taxon>
        <taxon>Tracheophyta</taxon>
        <taxon>Spermatophyta</taxon>
        <taxon>Magnoliopsida</taxon>
        <taxon>Liliopsida</taxon>
        <taxon>Zingiberales</taxon>
        <taxon>Cannaceae</taxon>
        <taxon>Canna</taxon>
    </lineage>
</organism>
<dbReference type="EMBL" id="CP136890">
    <property type="protein sequence ID" value="WOK93034.1"/>
    <property type="molecule type" value="Genomic_DNA"/>
</dbReference>
<evidence type="ECO:0000256" key="9">
    <source>
        <dbReference type="ARBA" id="ARBA00023180"/>
    </source>
</evidence>
<evidence type="ECO:0000256" key="1">
    <source>
        <dbReference type="ARBA" id="ARBA00001974"/>
    </source>
</evidence>
<reference evidence="15 16" key="1">
    <citation type="submission" date="2023-10" db="EMBL/GenBank/DDBJ databases">
        <title>Chromosome-scale genome assembly provides insights into flower coloration mechanisms of Canna indica.</title>
        <authorList>
            <person name="Li C."/>
        </authorList>
    </citation>
    <scope>NUCLEOTIDE SEQUENCE [LARGE SCALE GENOMIC DNA]</scope>
    <source>
        <tissue evidence="15">Flower</tissue>
    </source>
</reference>
<gene>
    <name evidence="15" type="ORF">Cni_G01727</name>
</gene>
<evidence type="ECO:0000256" key="6">
    <source>
        <dbReference type="ARBA" id="ARBA00022827"/>
    </source>
</evidence>
<evidence type="ECO:0000256" key="7">
    <source>
        <dbReference type="ARBA" id="ARBA00023002"/>
    </source>
</evidence>
<dbReference type="PROSITE" id="PS51352">
    <property type="entry name" value="THIOREDOXIN_2"/>
    <property type="match status" value="1"/>
</dbReference>
<dbReference type="InterPro" id="IPR036249">
    <property type="entry name" value="Thioredoxin-like_sf"/>
</dbReference>
<protein>
    <recommendedName>
        <fullName evidence="11">Sulfhydryl oxidase</fullName>
        <ecNumber evidence="11">1.8.3.2</ecNumber>
    </recommendedName>
</protein>
<comment type="cofactor">
    <cofactor evidence="1 11">
        <name>FAD</name>
        <dbReference type="ChEBI" id="CHEBI:57692"/>
    </cofactor>
</comment>
<feature type="transmembrane region" description="Helical" evidence="11">
    <location>
        <begin position="468"/>
        <end position="492"/>
    </location>
</feature>
<feature type="chain" id="PRO_5042832717" description="Sulfhydryl oxidase" evidence="12">
    <location>
        <begin position="25"/>
        <end position="511"/>
    </location>
</feature>
<dbReference type="SUPFAM" id="SSF69000">
    <property type="entry name" value="FAD-dependent thiol oxidase"/>
    <property type="match status" value="1"/>
</dbReference>
<evidence type="ECO:0000256" key="2">
    <source>
        <dbReference type="ARBA" id="ARBA00004613"/>
    </source>
</evidence>
<sequence>MRLVDGTFLLSLLLLTLRLPGPEAVRSFGDGTHQSDAAMDLNSSNFDSVLKESPANFAIVEFFAHWCPACRNYKPHYEKVARLFNGPDAVHPGIVLMVRVDCAMKINMKLCNRFSVGYYPMLLWGPPIKFVAGKWTPKQDKSEIQSIENGRTADLLLDWINKKIGSSFSFDDEKYENENSLSKNASDSEQQIARAIYDVEEATALAFDIIIQHKMIKPSNQAPLIKFLQLLVAHHPSKRCRRGIADLLVNFDDLWPSGPLPVSSAESSILQEEEILKSYPICGKDVPRHYWIFCRGSKNDTRGVSCGLWILFHSLSVRVRDGESQLLFMAICDFVQNFFVCDDCRRHFYEMSSRISLPFNTSRDLSIWLWRAHNQVNERLMKEEKDLGTGDPIFPKVTWPPKQLCPSCYVSSSRKSSGNKQIDWNQDEVYKFLIRYYGTTLVSSYKDATLSSNRNDESYDMTSSTNSVAVPVGAALAIALASCTFGALACFWRAQQKSRKYLHQLHSLKDI</sequence>
<dbReference type="PANTHER" id="PTHR22897">
    <property type="entry name" value="QUIESCIN Q6-RELATED SULFHYDRYL OXIDASE"/>
    <property type="match status" value="1"/>
</dbReference>
<dbReference type="Proteomes" id="UP001327560">
    <property type="component" value="Chromosome 1"/>
</dbReference>
<keyword evidence="16" id="KW-1185">Reference proteome</keyword>
<dbReference type="Pfam" id="PF04777">
    <property type="entry name" value="Evr1_Alr"/>
    <property type="match status" value="1"/>
</dbReference>
<dbReference type="InterPro" id="IPR013766">
    <property type="entry name" value="Thioredoxin_domain"/>
</dbReference>
<keyword evidence="6 11" id="KW-0274">FAD</keyword>
<dbReference type="InterPro" id="IPR039798">
    <property type="entry name" value="Sulfhydryl_oxidase"/>
</dbReference>
<dbReference type="AlphaFoldDB" id="A0AAQ3JMZ7"/>
<keyword evidence="11" id="KW-0812">Transmembrane</keyword>
<dbReference type="Gene3D" id="3.40.30.10">
    <property type="entry name" value="Glutaredoxin"/>
    <property type="match status" value="1"/>
</dbReference>
<dbReference type="GO" id="GO:0006457">
    <property type="term" value="P:protein folding"/>
    <property type="evidence" value="ECO:0007669"/>
    <property type="project" value="TreeGrafter"/>
</dbReference>
<accession>A0AAQ3JMZ7</accession>
<feature type="signal peptide" evidence="12">
    <location>
        <begin position="1"/>
        <end position="24"/>
    </location>
</feature>
<dbReference type="Gene3D" id="1.20.120.310">
    <property type="entry name" value="ERV/ALR sulfhydryl oxidase domain"/>
    <property type="match status" value="1"/>
</dbReference>
<evidence type="ECO:0000256" key="5">
    <source>
        <dbReference type="ARBA" id="ARBA00022729"/>
    </source>
</evidence>
<evidence type="ECO:0000256" key="10">
    <source>
        <dbReference type="ARBA" id="ARBA00023284"/>
    </source>
</evidence>
<keyword evidence="7 11" id="KW-0560">Oxidoreductase</keyword>
<dbReference type="PROSITE" id="PS00194">
    <property type="entry name" value="THIOREDOXIN_1"/>
    <property type="match status" value="1"/>
</dbReference>
<dbReference type="FunFam" id="1.20.120.310:FF:000004">
    <property type="entry name" value="Sulfhydryl oxidase"/>
    <property type="match status" value="1"/>
</dbReference>
<proteinExistence type="predicted"/>
<keyword evidence="10" id="KW-0676">Redox-active center</keyword>
<dbReference type="Pfam" id="PF00085">
    <property type="entry name" value="Thioredoxin"/>
    <property type="match status" value="1"/>
</dbReference>
<comment type="subcellular location">
    <subcellularLocation>
        <location evidence="2">Secreted</location>
    </subcellularLocation>
</comment>
<keyword evidence="5 12" id="KW-0732">Signal</keyword>
<evidence type="ECO:0000256" key="4">
    <source>
        <dbReference type="ARBA" id="ARBA00022630"/>
    </source>
</evidence>
<dbReference type="InterPro" id="IPR036774">
    <property type="entry name" value="ERV/ALR_sulphydryl_oxid_sf"/>
</dbReference>
<keyword evidence="3" id="KW-0964">Secreted</keyword>
<keyword evidence="9" id="KW-0325">Glycoprotein</keyword>
<dbReference type="PANTHER" id="PTHR22897:SF8">
    <property type="entry name" value="SULFHYDRYL OXIDASE"/>
    <property type="match status" value="1"/>
</dbReference>
<evidence type="ECO:0000256" key="11">
    <source>
        <dbReference type="RuleBase" id="RU371123"/>
    </source>
</evidence>
<dbReference type="InterPro" id="IPR017937">
    <property type="entry name" value="Thioredoxin_CS"/>
</dbReference>
<dbReference type="EC" id="1.8.3.2" evidence="11"/>
<evidence type="ECO:0000256" key="8">
    <source>
        <dbReference type="ARBA" id="ARBA00023157"/>
    </source>
</evidence>
<evidence type="ECO:0000313" key="16">
    <source>
        <dbReference type="Proteomes" id="UP001327560"/>
    </source>
</evidence>
<name>A0AAQ3JMZ7_9LILI</name>
<dbReference type="GO" id="GO:0005615">
    <property type="term" value="C:extracellular space"/>
    <property type="evidence" value="ECO:0007669"/>
    <property type="project" value="TreeGrafter"/>
</dbReference>
<evidence type="ECO:0000313" key="15">
    <source>
        <dbReference type="EMBL" id="WOK93034.1"/>
    </source>
</evidence>